<reference evidence="1 2" key="1">
    <citation type="submission" date="2022-10" db="EMBL/GenBank/DDBJ databases">
        <title>Description of Fervidibacillus gen. nov. in the family Fervidibacillaceae fam. nov. with two species, Fervidibacillus albus sp. nov., and Fervidibacillus halotolerans sp. nov., isolated from tidal flat sediments.</title>
        <authorList>
            <person name="Kwon K.K."/>
            <person name="Yang S.-H."/>
        </authorList>
    </citation>
    <scope>NUCLEOTIDE SEQUENCE [LARGE SCALE GENOMIC DNA]</scope>
    <source>
        <strain evidence="1 2">DSM 23332</strain>
    </source>
</reference>
<protein>
    <submittedName>
        <fullName evidence="1">DUF2515 domain-containing protein</fullName>
    </submittedName>
</protein>
<dbReference type="EMBL" id="JAOUSE010000007">
    <property type="protein sequence ID" value="MCU9593661.1"/>
    <property type="molecule type" value="Genomic_DNA"/>
</dbReference>
<comment type="caution">
    <text evidence="1">The sequence shown here is derived from an EMBL/GenBank/DDBJ whole genome shotgun (WGS) entry which is preliminary data.</text>
</comment>
<evidence type="ECO:0000313" key="2">
    <source>
        <dbReference type="Proteomes" id="UP001208656"/>
    </source>
</evidence>
<dbReference type="InterPro" id="IPR019658">
    <property type="entry name" value="DUF2515"/>
</dbReference>
<sequence>MFAKIENEHDIIQIVKRKTNLGNIDNISRTKHYEIFYFDYKEIKWSLLASLVSRNAGWNMCDLEGDRLVKLMSVEYRRTLFSMYERANWLIFNDAYPQLLIYHYSTKYNKPLFHLLRYFRISEFMIDEWQTFWKDRDETRLLYALIINEQNLIQKPIIANTVYHKRIFNSLPYRLQEKLHFNVILFPTLSGKIYGASMKKFQNVHVRIEFGKQLSWILFDSGYLQEFIHFIKKTVHTGSRYDYEKYFSEKMRRDTPYLRFTYPIIEHVPEIGPSWDQQKKVKRSWFHSPKIKDDIEITNWYKKKLIEMSLLKNLQEWIQLNQ</sequence>
<organism evidence="1 2">
    <name type="scientific">Pallidibacillus thermolactis</name>
    <dbReference type="NCBI Taxonomy" id="251051"/>
    <lineage>
        <taxon>Bacteria</taxon>
        <taxon>Bacillati</taxon>
        <taxon>Bacillota</taxon>
        <taxon>Bacilli</taxon>
        <taxon>Bacillales</taxon>
        <taxon>Bacillaceae</taxon>
        <taxon>Pallidibacillus</taxon>
    </lineage>
</organism>
<accession>A0ABT2WD99</accession>
<gene>
    <name evidence="1" type="ORF">OEV82_04210</name>
</gene>
<dbReference type="Proteomes" id="UP001208656">
    <property type="component" value="Unassembled WGS sequence"/>
</dbReference>
<dbReference type="Pfam" id="PF10720">
    <property type="entry name" value="DUF2515"/>
    <property type="match status" value="1"/>
</dbReference>
<proteinExistence type="predicted"/>
<name>A0ABT2WD99_9BACI</name>
<evidence type="ECO:0000313" key="1">
    <source>
        <dbReference type="EMBL" id="MCU9593661.1"/>
    </source>
</evidence>
<dbReference type="RefSeq" id="WP_263061132.1">
    <property type="nucleotide sequence ID" value="NZ_JAOUSE010000007.1"/>
</dbReference>
<keyword evidence="2" id="KW-1185">Reference proteome</keyword>